<feature type="chain" id="PRO_5036728606" evidence="2">
    <location>
        <begin position="21"/>
        <end position="305"/>
    </location>
</feature>
<evidence type="ECO:0000256" key="1">
    <source>
        <dbReference type="ARBA" id="ARBA00022729"/>
    </source>
</evidence>
<dbReference type="PANTHER" id="PTHR30570:SF4">
    <property type="entry name" value="PHOSPHATE-BINDING PROTEIN PSTS 1"/>
    <property type="match status" value="1"/>
</dbReference>
<dbReference type="EMBL" id="JAEKNN010000026">
    <property type="protein sequence ID" value="MBJ7608904.1"/>
    <property type="molecule type" value="Genomic_DNA"/>
</dbReference>
<gene>
    <name evidence="4" type="ORF">JF887_05675</name>
</gene>
<feature type="signal peptide" evidence="2">
    <location>
        <begin position="1"/>
        <end position="20"/>
    </location>
</feature>
<dbReference type="PANTHER" id="PTHR30570">
    <property type="entry name" value="PERIPLASMIC PHOSPHATE BINDING COMPONENT OF PHOSPHATE ABC TRANSPORTER"/>
    <property type="match status" value="1"/>
</dbReference>
<organism evidence="4 5">
    <name type="scientific">Candidatus Amunia macphersoniae</name>
    <dbReference type="NCBI Taxonomy" id="3127014"/>
    <lineage>
        <taxon>Bacteria</taxon>
        <taxon>Bacillati</taxon>
        <taxon>Candidatus Dormiibacterota</taxon>
        <taxon>Candidatus Dormibacteria</taxon>
        <taxon>Candidatus Aeolococcales</taxon>
        <taxon>Candidatus Aeolococcaceae</taxon>
        <taxon>Candidatus Amunia</taxon>
    </lineage>
</organism>
<dbReference type="Pfam" id="PF12849">
    <property type="entry name" value="PBP_like_2"/>
    <property type="match status" value="1"/>
</dbReference>
<evidence type="ECO:0000313" key="4">
    <source>
        <dbReference type="EMBL" id="MBJ7608904.1"/>
    </source>
</evidence>
<dbReference type="InterPro" id="IPR050811">
    <property type="entry name" value="Phosphate_ABC_transporter"/>
</dbReference>
<keyword evidence="1 2" id="KW-0732">Signal</keyword>
<sequence length="305" mass="30736">MARSRIYGVGVTVASMLTLAACGDSTSTSSGGPASQAAVATPTPVATCVSGSVSADGSSAIKALIQKAADNYQAKCSGATITVAATNSSTGVTKASSGAVDIGDSDIPAGLVQGVDASTIVDHPVAIVLFTVAVNPAAGVTNLSSQQLKDIYSGKDTNWSQVGGASLPISVFERTAGSGTRFTFDKDIMQGVDETATPAAVINTTQSVVQSMSTTPGGVAYLSASSVSSPLVAVSIDGTPPSGANVASGKYPFFSHEHCFTKAQPSVLTLSFLQYIQSSTFQTGDLTTLKYLPLSTTTRKAAVDQ</sequence>
<dbReference type="InterPro" id="IPR024370">
    <property type="entry name" value="PBP_domain"/>
</dbReference>
<feature type="domain" description="PBP" evidence="3">
    <location>
        <begin position="47"/>
        <end position="279"/>
    </location>
</feature>
<evidence type="ECO:0000313" key="5">
    <source>
        <dbReference type="Proteomes" id="UP000614410"/>
    </source>
</evidence>
<proteinExistence type="predicted"/>
<name>A0A934NJ48_9BACT</name>
<comment type="caution">
    <text evidence="4">The sequence shown here is derived from an EMBL/GenBank/DDBJ whole genome shotgun (WGS) entry which is preliminary data.</text>
</comment>
<dbReference type="SUPFAM" id="SSF53850">
    <property type="entry name" value="Periplasmic binding protein-like II"/>
    <property type="match status" value="1"/>
</dbReference>
<dbReference type="PROSITE" id="PS51257">
    <property type="entry name" value="PROKAR_LIPOPROTEIN"/>
    <property type="match status" value="1"/>
</dbReference>
<dbReference type="AlphaFoldDB" id="A0A934NJ48"/>
<evidence type="ECO:0000259" key="3">
    <source>
        <dbReference type="Pfam" id="PF12849"/>
    </source>
</evidence>
<accession>A0A934NJ48</accession>
<evidence type="ECO:0000256" key="2">
    <source>
        <dbReference type="SAM" id="SignalP"/>
    </source>
</evidence>
<dbReference type="Gene3D" id="3.40.190.10">
    <property type="entry name" value="Periplasmic binding protein-like II"/>
    <property type="match status" value="2"/>
</dbReference>
<dbReference type="Proteomes" id="UP000614410">
    <property type="component" value="Unassembled WGS sequence"/>
</dbReference>
<protein>
    <submittedName>
        <fullName evidence="4">Substrate-binding domain-containing protein</fullName>
    </submittedName>
</protein>
<reference evidence="4 5" key="1">
    <citation type="submission" date="2020-10" db="EMBL/GenBank/DDBJ databases">
        <title>Ca. Dormibacterota MAGs.</title>
        <authorList>
            <person name="Montgomery K."/>
        </authorList>
    </citation>
    <scope>NUCLEOTIDE SEQUENCE [LARGE SCALE GENOMIC DNA]</scope>
    <source>
        <strain evidence="4">Mitchell_Peninsula_5</strain>
    </source>
</reference>